<dbReference type="InterPro" id="IPR018247">
    <property type="entry name" value="EF_Hand_1_Ca_BS"/>
</dbReference>
<keyword evidence="5" id="KW-1185">Reference proteome</keyword>
<dbReference type="GO" id="GO:0016460">
    <property type="term" value="C:myosin II complex"/>
    <property type="evidence" value="ECO:0007669"/>
    <property type="project" value="TreeGrafter"/>
</dbReference>
<dbReference type="RefSeq" id="XP_044550888.1">
    <property type="nucleotide sequence ID" value="XM_044691293.1"/>
</dbReference>
<keyword evidence="2" id="KW-0106">Calcium</keyword>
<dbReference type="GO" id="GO:0005509">
    <property type="term" value="F:calcium ion binding"/>
    <property type="evidence" value="ECO:0007669"/>
    <property type="project" value="InterPro"/>
</dbReference>
<proteinExistence type="predicted"/>
<evidence type="ECO:0000313" key="4">
    <source>
        <dbReference type="EMBL" id="KAG2386896.1"/>
    </source>
</evidence>
<reference evidence="4 5" key="1">
    <citation type="journal article" date="2018" name="BMC Genomics">
        <title>The genome of Naegleria lovaniensis, the basis for a comparative approach to unravel pathogenicity factors of the human pathogenic amoeba N. fowleri.</title>
        <authorList>
            <person name="Liechti N."/>
            <person name="Schurch N."/>
            <person name="Bruggmann R."/>
            <person name="Wittwer M."/>
        </authorList>
    </citation>
    <scope>NUCLEOTIDE SEQUENCE [LARGE SCALE GENOMIC DNA]</scope>
    <source>
        <strain evidence="4 5">ATCC 30569</strain>
    </source>
</reference>
<sequence length="147" mass="17011">MSDLTETEFREAFSLHDNNSGVIPHDKLNTVMRLLGLAPSDNELRELISILDPSSSGNISLNNFVNEMRNRFSKTTQNQNIDEYMESFRLFDRDQDGFISTEELKHIMTTLGEKLSDHEVEDLLKEADPQRKGQIHYESFIKMCLQN</sequence>
<dbReference type="InterPro" id="IPR011992">
    <property type="entry name" value="EF-hand-dom_pair"/>
</dbReference>
<dbReference type="EMBL" id="PYSW02000014">
    <property type="protein sequence ID" value="KAG2386896.1"/>
    <property type="molecule type" value="Genomic_DNA"/>
</dbReference>
<keyword evidence="1" id="KW-0677">Repeat</keyword>
<gene>
    <name evidence="4" type="ORF">C9374_001931</name>
</gene>
<evidence type="ECO:0000256" key="1">
    <source>
        <dbReference type="ARBA" id="ARBA00022737"/>
    </source>
</evidence>
<dbReference type="CDD" id="cd00051">
    <property type="entry name" value="EFh"/>
    <property type="match status" value="1"/>
</dbReference>
<dbReference type="PANTHER" id="PTHR23048">
    <property type="entry name" value="MYOSIN LIGHT CHAIN 1, 3"/>
    <property type="match status" value="1"/>
</dbReference>
<dbReference type="SUPFAM" id="SSF47473">
    <property type="entry name" value="EF-hand"/>
    <property type="match status" value="1"/>
</dbReference>
<dbReference type="PROSITE" id="PS50222">
    <property type="entry name" value="EF_HAND_2"/>
    <property type="match status" value="2"/>
</dbReference>
<dbReference type="AlphaFoldDB" id="A0AA88GR53"/>
<dbReference type="SMART" id="SM00054">
    <property type="entry name" value="EFh"/>
    <property type="match status" value="4"/>
</dbReference>
<dbReference type="GeneID" id="68094387"/>
<comment type="caution">
    <text evidence="4">The sequence shown here is derived from an EMBL/GenBank/DDBJ whole genome shotgun (WGS) entry which is preliminary data.</text>
</comment>
<dbReference type="InterPro" id="IPR002048">
    <property type="entry name" value="EF_hand_dom"/>
</dbReference>
<evidence type="ECO:0000313" key="5">
    <source>
        <dbReference type="Proteomes" id="UP000816034"/>
    </source>
</evidence>
<accession>A0AA88GR53</accession>
<name>A0AA88GR53_NAELO</name>
<dbReference type="Gene3D" id="1.10.238.10">
    <property type="entry name" value="EF-hand"/>
    <property type="match status" value="2"/>
</dbReference>
<dbReference type="PANTHER" id="PTHR23048:SF0">
    <property type="entry name" value="CALMODULIN LIKE 3"/>
    <property type="match status" value="1"/>
</dbReference>
<feature type="domain" description="EF-hand" evidence="3">
    <location>
        <begin position="115"/>
        <end position="147"/>
    </location>
</feature>
<organism evidence="4 5">
    <name type="scientific">Naegleria lovaniensis</name>
    <name type="common">Amoeba</name>
    <dbReference type="NCBI Taxonomy" id="51637"/>
    <lineage>
        <taxon>Eukaryota</taxon>
        <taxon>Discoba</taxon>
        <taxon>Heterolobosea</taxon>
        <taxon>Tetramitia</taxon>
        <taxon>Eutetramitia</taxon>
        <taxon>Vahlkampfiidae</taxon>
        <taxon>Naegleria</taxon>
    </lineage>
</organism>
<dbReference type="Proteomes" id="UP000816034">
    <property type="component" value="Unassembled WGS sequence"/>
</dbReference>
<feature type="domain" description="EF-hand" evidence="3">
    <location>
        <begin position="79"/>
        <end position="114"/>
    </location>
</feature>
<evidence type="ECO:0000259" key="3">
    <source>
        <dbReference type="PROSITE" id="PS50222"/>
    </source>
</evidence>
<dbReference type="Pfam" id="PF13499">
    <property type="entry name" value="EF-hand_7"/>
    <property type="match status" value="2"/>
</dbReference>
<evidence type="ECO:0000256" key="2">
    <source>
        <dbReference type="ARBA" id="ARBA00022837"/>
    </source>
</evidence>
<dbReference type="FunFam" id="1.10.238.10:FF:000001">
    <property type="entry name" value="Calmodulin 1"/>
    <property type="match status" value="1"/>
</dbReference>
<dbReference type="InterPro" id="IPR050230">
    <property type="entry name" value="CALM/Myosin/TropC-like"/>
</dbReference>
<protein>
    <recommendedName>
        <fullName evidence="3">EF-hand domain-containing protein</fullName>
    </recommendedName>
</protein>
<dbReference type="PROSITE" id="PS00018">
    <property type="entry name" value="EF_HAND_1"/>
    <property type="match status" value="1"/>
</dbReference>